<sequence length="234" mass="25623">MAASAYDLRFDSGRICLDLVATVGGRLSEAPVERLGGVDALRAWLLGSGLVPGGTPLEVVDHRWLIRFRAARDLLHRIVHTEVEGHAAGADLERMNALASTAPPAPRAVRTPDGTLVRTLAGKPDCGALLSQIARDAVQLLTDPVARGQLRRCEGETCSLVYLDTSRGRRRRWCSSEVCGNRERVARHRRRANPTPTERTQPPPSEPNPRRANPTPRANSTPAERMSKSKHQQT</sequence>
<dbReference type="Pfam" id="PF07336">
    <property type="entry name" value="ABATE"/>
    <property type="match status" value="1"/>
</dbReference>
<dbReference type="PANTHER" id="PTHR35525">
    <property type="entry name" value="BLL6575 PROTEIN"/>
    <property type="match status" value="1"/>
</dbReference>
<name>A0ABY9UWG7_9ACTN</name>
<evidence type="ECO:0000313" key="4">
    <source>
        <dbReference type="Proteomes" id="UP001305606"/>
    </source>
</evidence>
<dbReference type="RefSeq" id="WP_311036001.1">
    <property type="nucleotide sequence ID" value="NZ_CP117522.1"/>
</dbReference>
<dbReference type="InterPro" id="IPR023286">
    <property type="entry name" value="ABATE_dom_sf"/>
</dbReference>
<dbReference type="EMBL" id="CP117522">
    <property type="protein sequence ID" value="WNE96902.1"/>
    <property type="molecule type" value="Genomic_DNA"/>
</dbReference>
<dbReference type="Pfam" id="PF11706">
    <property type="entry name" value="zf-CGNR"/>
    <property type="match status" value="1"/>
</dbReference>
<dbReference type="InterPro" id="IPR010852">
    <property type="entry name" value="ABATE"/>
</dbReference>
<dbReference type="InterPro" id="IPR021005">
    <property type="entry name" value="Znf_CGNR"/>
</dbReference>
<evidence type="ECO:0000259" key="2">
    <source>
        <dbReference type="Pfam" id="PF11706"/>
    </source>
</evidence>
<protein>
    <submittedName>
        <fullName evidence="3">CGNR zinc finger domain-containing protein</fullName>
    </submittedName>
</protein>
<dbReference type="PANTHER" id="PTHR35525:SF3">
    <property type="entry name" value="BLL6575 PROTEIN"/>
    <property type="match status" value="1"/>
</dbReference>
<gene>
    <name evidence="3" type="ORF">PS467_16975</name>
</gene>
<dbReference type="SUPFAM" id="SSF160904">
    <property type="entry name" value="Jann2411-like"/>
    <property type="match status" value="1"/>
</dbReference>
<accession>A0ABY9UWG7</accession>
<keyword evidence="4" id="KW-1185">Reference proteome</keyword>
<feature type="compositionally biased region" description="Low complexity" evidence="1">
    <location>
        <begin position="210"/>
        <end position="219"/>
    </location>
</feature>
<feature type="region of interest" description="Disordered" evidence="1">
    <location>
        <begin position="185"/>
        <end position="234"/>
    </location>
</feature>
<dbReference type="Gene3D" id="1.10.3300.10">
    <property type="entry name" value="Jann2411-like domain"/>
    <property type="match status" value="1"/>
</dbReference>
<evidence type="ECO:0000313" key="3">
    <source>
        <dbReference type="EMBL" id="WNE96902.1"/>
    </source>
</evidence>
<feature type="domain" description="Zinc finger CGNR" evidence="2">
    <location>
        <begin position="150"/>
        <end position="191"/>
    </location>
</feature>
<organism evidence="3 4">
    <name type="scientific">Streptomyces luomodiensis</name>
    <dbReference type="NCBI Taxonomy" id="3026192"/>
    <lineage>
        <taxon>Bacteria</taxon>
        <taxon>Bacillati</taxon>
        <taxon>Actinomycetota</taxon>
        <taxon>Actinomycetes</taxon>
        <taxon>Kitasatosporales</taxon>
        <taxon>Streptomycetaceae</taxon>
        <taxon>Streptomyces</taxon>
    </lineage>
</organism>
<dbReference type="Proteomes" id="UP001305606">
    <property type="component" value="Chromosome"/>
</dbReference>
<reference evidence="3 4" key="1">
    <citation type="submission" date="2023-02" db="EMBL/GenBank/DDBJ databases">
        <title>Streptomyces sp. SCA4-21 with antifungal activity against Fusarium oxysporum f. sp. cubense, Streptomyces sp. SCA2-17 with antifungal activity against Fusarium oxysporum f. sp. cubense.</title>
        <authorList>
            <person name="Qi D."/>
        </authorList>
    </citation>
    <scope>NUCLEOTIDE SEQUENCE [LARGE SCALE GENOMIC DNA]</scope>
    <source>
        <strain evidence="3 4">SCA4-21</strain>
    </source>
</reference>
<proteinExistence type="predicted"/>
<evidence type="ECO:0000256" key="1">
    <source>
        <dbReference type="SAM" id="MobiDB-lite"/>
    </source>
</evidence>